<evidence type="ECO:0000256" key="2">
    <source>
        <dbReference type="ARBA" id="ARBA00022679"/>
    </source>
</evidence>
<evidence type="ECO:0000256" key="3">
    <source>
        <dbReference type="ARBA" id="ARBA00022723"/>
    </source>
</evidence>
<dbReference type="Gene3D" id="3.90.550.10">
    <property type="entry name" value="Spore Coat Polysaccharide Biosynthesis Protein SpsA, Chain A"/>
    <property type="match status" value="1"/>
</dbReference>
<dbReference type="PANTHER" id="PTHR13778:SF47">
    <property type="entry name" value="LIPOPOLYSACCHARIDE 1,3-GALACTOSYLTRANSFERASE"/>
    <property type="match status" value="1"/>
</dbReference>
<dbReference type="RefSeq" id="WP_167699805.1">
    <property type="nucleotide sequence ID" value="NZ_CP118174.1"/>
</dbReference>
<dbReference type="Proteomes" id="UP000711995">
    <property type="component" value="Unassembled WGS sequence"/>
</dbReference>
<dbReference type="PANTHER" id="PTHR13778">
    <property type="entry name" value="GLYCOSYLTRANSFERASE 8 DOMAIN-CONTAINING PROTEIN"/>
    <property type="match status" value="1"/>
</dbReference>
<comment type="caution">
    <text evidence="5">The sequence shown here is derived from an EMBL/GenBank/DDBJ whole genome shotgun (WGS) entry which is preliminary data.</text>
</comment>
<dbReference type="CDD" id="cd04194">
    <property type="entry name" value="GT8_A4GalT_like"/>
    <property type="match status" value="1"/>
</dbReference>
<protein>
    <submittedName>
        <fullName evidence="5">Glycosyltransferase family 8 protein</fullName>
    </submittedName>
</protein>
<keyword evidence="2" id="KW-0808">Transferase</keyword>
<name>A0A968KQZ3_9SPIO</name>
<reference evidence="5 6" key="1">
    <citation type="submission" date="2020-03" db="EMBL/GenBank/DDBJ databases">
        <title>Spirochaetal bacteria isolated from arthropods constitute a novel genus Entomospira genus novum within the order Spirochaetales.</title>
        <authorList>
            <person name="Grana-Miraglia L."/>
            <person name="Sikutova S."/>
            <person name="Fingerle V."/>
            <person name="Sing A."/>
            <person name="Castillo-Ramirez S."/>
            <person name="Margos G."/>
            <person name="Rudolf I."/>
        </authorList>
    </citation>
    <scope>NUCLEOTIDE SEQUENCE [LARGE SCALE GENOMIC DNA]</scope>
    <source>
        <strain evidence="5 6">BR193</strain>
    </source>
</reference>
<keyword evidence="4" id="KW-1133">Transmembrane helix</keyword>
<evidence type="ECO:0000256" key="4">
    <source>
        <dbReference type="SAM" id="Phobius"/>
    </source>
</evidence>
<dbReference type="InterPro" id="IPR050748">
    <property type="entry name" value="Glycosyltrans_8_dom-fam"/>
</dbReference>
<keyword evidence="6" id="KW-1185">Reference proteome</keyword>
<keyword evidence="3" id="KW-0479">Metal-binding</keyword>
<evidence type="ECO:0000313" key="6">
    <source>
        <dbReference type="Proteomes" id="UP000711995"/>
    </source>
</evidence>
<dbReference type="GO" id="GO:0046872">
    <property type="term" value="F:metal ion binding"/>
    <property type="evidence" value="ECO:0007669"/>
    <property type="project" value="UniProtKB-KW"/>
</dbReference>
<feature type="transmembrane region" description="Helical" evidence="4">
    <location>
        <begin position="347"/>
        <end position="365"/>
    </location>
</feature>
<keyword evidence="4" id="KW-0472">Membrane</keyword>
<dbReference type="SUPFAM" id="SSF53448">
    <property type="entry name" value="Nucleotide-diphospho-sugar transferases"/>
    <property type="match status" value="1"/>
</dbReference>
<dbReference type="InterPro" id="IPR002495">
    <property type="entry name" value="Glyco_trans_8"/>
</dbReference>
<dbReference type="AlphaFoldDB" id="A0A968KQZ3"/>
<proteinExistence type="predicted"/>
<evidence type="ECO:0000256" key="1">
    <source>
        <dbReference type="ARBA" id="ARBA00022676"/>
    </source>
</evidence>
<sequence length="366" mass="42617">MNRVPIAYTINDIYTKPLMAQLVSLYEHAKESTIYDLYIISRDLSTENKQEIGNLVYELCAKAKVQFVDITSDQARIIPNIGSWGREVNYRGLLPELLPDIDKIIYLDADTLVLEDISHLAELDLDDHPYAASADVSEYNQHLVEIARIERNFVIKDIVLTHGYINTGVLVINLAYWRQHHWQSEFIRLLNIFVKYRVDVFPDQDALNYLAIRDGINRIYYLPSTYNSLFTHNVSSITENHVHFDMTAPSYDWYSHVRMIYRNRYLSKNLDARIMMDRVVIIHFCSWKPWVATRGSDHFVSLFTPYAQRVGLLIPPKSSPAPQTALEKVKDSLRLQNLFRKYKKEKLIIFIIFSLGVTSGYLLSIF</sequence>
<gene>
    <name evidence="5" type="ORF">HCT14_01540</name>
</gene>
<dbReference type="InterPro" id="IPR029044">
    <property type="entry name" value="Nucleotide-diphossugar_trans"/>
</dbReference>
<dbReference type="EMBL" id="JAATLJ010000001">
    <property type="protein sequence ID" value="NIZ40198.1"/>
    <property type="molecule type" value="Genomic_DNA"/>
</dbReference>
<evidence type="ECO:0000313" key="5">
    <source>
        <dbReference type="EMBL" id="NIZ40198.1"/>
    </source>
</evidence>
<keyword evidence="4" id="KW-0812">Transmembrane</keyword>
<keyword evidence="1" id="KW-0328">Glycosyltransferase</keyword>
<dbReference type="GO" id="GO:0016757">
    <property type="term" value="F:glycosyltransferase activity"/>
    <property type="evidence" value="ECO:0007669"/>
    <property type="project" value="UniProtKB-KW"/>
</dbReference>
<accession>A0A968KQZ3</accession>
<organism evidence="5 6">
    <name type="scientific">Entomospira entomophila</name>
    <dbReference type="NCBI Taxonomy" id="2719988"/>
    <lineage>
        <taxon>Bacteria</taxon>
        <taxon>Pseudomonadati</taxon>
        <taxon>Spirochaetota</taxon>
        <taxon>Spirochaetia</taxon>
        <taxon>Spirochaetales</taxon>
        <taxon>Spirochaetaceae</taxon>
        <taxon>Entomospira</taxon>
    </lineage>
</organism>
<dbReference type="Pfam" id="PF01501">
    <property type="entry name" value="Glyco_transf_8"/>
    <property type="match status" value="1"/>
</dbReference>